<dbReference type="SMR" id="Q9K9Q2"/>
<gene>
    <name evidence="1" type="ordered locus">BH2593</name>
</gene>
<sequence length="107" mass="12457">MTFTFVKIEVLIPEEYIENLRDELNHLGILTVVDYDHVVSFASVKGYWRPIQKANPFQGERGKISFGTECKMEFRCSYSKINEVKSLIHSIHPYEEPIINVIPLLNE</sequence>
<evidence type="ECO:0000313" key="2">
    <source>
        <dbReference type="Proteomes" id="UP000001258"/>
    </source>
</evidence>
<keyword evidence="2" id="KW-1185">Reference proteome</keyword>
<dbReference type="STRING" id="272558.gene:10728491"/>
<proteinExistence type="predicted"/>
<dbReference type="PIR" id="A83974">
    <property type="entry name" value="A83974"/>
</dbReference>
<dbReference type="PANTHER" id="PTHR41774:SF1">
    <property type="entry name" value="NGG1P INTERACTING FACTOR NIF3"/>
    <property type="match status" value="1"/>
</dbReference>
<reference evidence="1 2" key="1">
    <citation type="journal article" date="2000" name="Nucleic Acids Res.">
        <title>Complete genome sequence of the alkaliphilic bacterium Bacillus halodurans and genomic sequence comparison with Bacillus subtilis.</title>
        <authorList>
            <person name="Takami H."/>
            <person name="Nakasone K."/>
            <person name="Takaki Y."/>
            <person name="Maeno G."/>
            <person name="Sasaki R."/>
            <person name="Masui N."/>
            <person name="Fuji F."/>
            <person name="Hirama C."/>
            <person name="Nakamura Y."/>
            <person name="Ogasawara N."/>
            <person name="Kuhara S."/>
            <person name="Horikoshi K."/>
        </authorList>
    </citation>
    <scope>NUCLEOTIDE SEQUENCE [LARGE SCALE GENOMIC DNA]</scope>
    <source>
        <strain evidence="2">ATCC BAA-125 / DSM 18197 / FERM 7344 / JCM 9153 / C-125</strain>
    </source>
</reference>
<organism evidence="1 2">
    <name type="scientific">Halalkalibacterium halodurans (strain ATCC BAA-125 / DSM 18197 / FERM 7344 / JCM 9153 / C-125)</name>
    <name type="common">Bacillus halodurans</name>
    <dbReference type="NCBI Taxonomy" id="272558"/>
    <lineage>
        <taxon>Bacteria</taxon>
        <taxon>Bacillati</taxon>
        <taxon>Bacillota</taxon>
        <taxon>Bacilli</taxon>
        <taxon>Bacillales</taxon>
        <taxon>Bacillaceae</taxon>
        <taxon>Halalkalibacterium (ex Joshi et al. 2022)</taxon>
    </lineage>
</organism>
<dbReference type="EMBL" id="BA000004">
    <property type="protein sequence ID" value="BAB06312.1"/>
    <property type="molecule type" value="Genomic_DNA"/>
</dbReference>
<dbReference type="Proteomes" id="UP000001258">
    <property type="component" value="Chromosome"/>
</dbReference>
<dbReference type="RefSeq" id="WP_010898744.1">
    <property type="nucleotide sequence ID" value="NC_002570.2"/>
</dbReference>
<dbReference type="HOGENOM" id="CLU_120084_3_1_9"/>
<dbReference type="eggNOG" id="COG3323">
    <property type="taxonomic scope" value="Bacteria"/>
</dbReference>
<dbReference type="KEGG" id="bha:BH2593"/>
<dbReference type="AlphaFoldDB" id="Q9K9Q2"/>
<dbReference type="PANTHER" id="PTHR41774">
    <property type="match status" value="1"/>
</dbReference>
<accession>Q9K9Q2</accession>
<dbReference type="SUPFAM" id="SSF102705">
    <property type="entry name" value="NIF3 (NGG1p interacting factor 3)-like"/>
    <property type="match status" value="1"/>
</dbReference>
<dbReference type="OrthoDB" id="1690807at2"/>
<dbReference type="Gene3D" id="3.30.70.120">
    <property type="match status" value="1"/>
</dbReference>
<evidence type="ECO:0000313" key="1">
    <source>
        <dbReference type="EMBL" id="BAB06312.1"/>
    </source>
</evidence>
<dbReference type="InterPro" id="IPR036069">
    <property type="entry name" value="DUF34/NIF3_sf"/>
</dbReference>
<name>Q9K9Q2_HALH5</name>
<dbReference type="InterPro" id="IPR015867">
    <property type="entry name" value="N-reg_PII/ATP_PRibTrfase_C"/>
</dbReference>
<protein>
    <submittedName>
        <fullName evidence="1">BH2593 protein</fullName>
    </submittedName>
</protein>